<keyword evidence="1" id="KW-0472">Membrane</keyword>
<dbReference type="Proteomes" id="UP000053327">
    <property type="component" value="Unassembled WGS sequence"/>
</dbReference>
<sequence length="114" mass="13401">MVQKRCVRAANRSTRGAAKKDAAEGEAQNKELYSFVSLKFIPFIVHSLIHSGVNQIPREVQEKHIYNFEKSPTVRYMLIAQERRDNFMYIFFLVVSFVVVILIAFFIFKFFFNL</sequence>
<evidence type="ECO:0000313" key="3">
    <source>
        <dbReference type="Proteomes" id="UP000053327"/>
    </source>
</evidence>
<name>A0A0J9SW29_PLAV1</name>
<keyword evidence="1" id="KW-1133">Transmembrane helix</keyword>
<dbReference type="AlphaFoldDB" id="A0A0J9SW29"/>
<protein>
    <submittedName>
        <fullName evidence="2">Uncharacterized protein</fullName>
    </submittedName>
</protein>
<gene>
    <name evidence="2" type="ORF">PVBG_01865</name>
</gene>
<proteinExistence type="predicted"/>
<feature type="transmembrane region" description="Helical" evidence="1">
    <location>
        <begin position="87"/>
        <end position="112"/>
    </location>
</feature>
<evidence type="ECO:0000313" key="2">
    <source>
        <dbReference type="EMBL" id="KMZ86342.1"/>
    </source>
</evidence>
<evidence type="ECO:0000256" key="1">
    <source>
        <dbReference type="SAM" id="Phobius"/>
    </source>
</evidence>
<accession>A0A0J9SW29</accession>
<keyword evidence="1" id="KW-0812">Transmembrane</keyword>
<reference evidence="2 3" key="1">
    <citation type="submission" date="2011-08" db="EMBL/GenBank/DDBJ databases">
        <title>The Genome Sequence of Plasmodium vivax Brazil I.</title>
        <authorList>
            <consortium name="The Broad Institute Genome Sequencing Platform"/>
            <consortium name="The Broad Institute Genome Sequencing Center for Infectious Disease"/>
            <person name="Neafsey D."/>
            <person name="Carlton J."/>
            <person name="Barnwell J."/>
            <person name="Collins W."/>
            <person name="Escalante A."/>
            <person name="Mullikin J."/>
            <person name="Saul A."/>
            <person name="Guigo R."/>
            <person name="Camara F."/>
            <person name="Young S.K."/>
            <person name="Zeng Q."/>
            <person name="Gargeya S."/>
            <person name="Fitzgerald M."/>
            <person name="Haas B."/>
            <person name="Abouelleil A."/>
            <person name="Alvarado L."/>
            <person name="Arachchi H.M."/>
            <person name="Berlin A."/>
            <person name="Brown A."/>
            <person name="Chapman S.B."/>
            <person name="Chen Z."/>
            <person name="Dunbar C."/>
            <person name="Freedman E."/>
            <person name="Gearin G."/>
            <person name="Gellesch M."/>
            <person name="Goldberg J."/>
            <person name="Griggs A."/>
            <person name="Gujja S."/>
            <person name="Heiman D."/>
            <person name="Howarth C."/>
            <person name="Larson L."/>
            <person name="Lui A."/>
            <person name="MacDonald P.J.P."/>
            <person name="Montmayeur A."/>
            <person name="Murphy C."/>
            <person name="Neiman D."/>
            <person name="Pearson M."/>
            <person name="Priest M."/>
            <person name="Roberts A."/>
            <person name="Saif S."/>
            <person name="Shea T."/>
            <person name="Shenoy N."/>
            <person name="Sisk P."/>
            <person name="Stolte C."/>
            <person name="Sykes S."/>
            <person name="Wortman J."/>
            <person name="Nusbaum C."/>
            <person name="Birren B."/>
        </authorList>
    </citation>
    <scope>NUCLEOTIDE SEQUENCE [LARGE SCALE GENOMIC DNA]</scope>
    <source>
        <strain evidence="2 3">Brazil I</strain>
    </source>
</reference>
<dbReference type="EMBL" id="KQ234824">
    <property type="protein sequence ID" value="KMZ86342.1"/>
    <property type="molecule type" value="Genomic_DNA"/>
</dbReference>
<organism evidence="2 3">
    <name type="scientific">Plasmodium vivax (strain Brazil I)</name>
    <dbReference type="NCBI Taxonomy" id="1033975"/>
    <lineage>
        <taxon>Eukaryota</taxon>
        <taxon>Sar</taxon>
        <taxon>Alveolata</taxon>
        <taxon>Apicomplexa</taxon>
        <taxon>Aconoidasida</taxon>
        <taxon>Haemosporida</taxon>
        <taxon>Plasmodiidae</taxon>
        <taxon>Plasmodium</taxon>
        <taxon>Plasmodium (Plasmodium)</taxon>
    </lineage>
</organism>
<dbReference type="OrthoDB" id="372826at2759"/>